<evidence type="ECO:0000256" key="1">
    <source>
        <dbReference type="SAM" id="MobiDB-lite"/>
    </source>
</evidence>
<feature type="region of interest" description="Disordered" evidence="1">
    <location>
        <begin position="1"/>
        <end position="21"/>
    </location>
</feature>
<keyword evidence="3" id="KW-1185">Reference proteome</keyword>
<feature type="compositionally biased region" description="Basic and acidic residues" evidence="1">
    <location>
        <begin position="1"/>
        <end position="10"/>
    </location>
</feature>
<evidence type="ECO:0000313" key="3">
    <source>
        <dbReference type="Proteomes" id="UP001162480"/>
    </source>
</evidence>
<organism evidence="2 3">
    <name type="scientific">Octopus vulgaris</name>
    <name type="common">Common octopus</name>
    <dbReference type="NCBI Taxonomy" id="6645"/>
    <lineage>
        <taxon>Eukaryota</taxon>
        <taxon>Metazoa</taxon>
        <taxon>Spiralia</taxon>
        <taxon>Lophotrochozoa</taxon>
        <taxon>Mollusca</taxon>
        <taxon>Cephalopoda</taxon>
        <taxon>Coleoidea</taxon>
        <taxon>Octopodiformes</taxon>
        <taxon>Octopoda</taxon>
        <taxon>Incirrata</taxon>
        <taxon>Octopodidae</taxon>
        <taxon>Octopus</taxon>
    </lineage>
</organism>
<proteinExistence type="predicted"/>
<dbReference type="AlphaFoldDB" id="A0AA36FD07"/>
<sequence length="106" mass="12493">MKQAKEEEFQTKMTAHLNPTHDHCTPKELLIRKLMQDMRSVTYKRTYINLQKRLKDIVKANFDTYRSNMIGEAKPCRDSHKWSLAISNQIISMKNRRAVMIGKTPN</sequence>
<evidence type="ECO:0000313" key="2">
    <source>
        <dbReference type="EMBL" id="CAI9733655.1"/>
    </source>
</evidence>
<gene>
    <name evidence="2" type="ORF">OCTVUL_1B023794</name>
</gene>
<accession>A0AA36FD07</accession>
<protein>
    <submittedName>
        <fullName evidence="2">Uncharacterized protein</fullName>
    </submittedName>
</protein>
<name>A0AA36FD07_OCTVU</name>
<dbReference type="Proteomes" id="UP001162480">
    <property type="component" value="Chromosome 15"/>
</dbReference>
<dbReference type="EMBL" id="OX597828">
    <property type="protein sequence ID" value="CAI9733655.1"/>
    <property type="molecule type" value="Genomic_DNA"/>
</dbReference>
<reference evidence="2" key="1">
    <citation type="submission" date="2023-08" db="EMBL/GenBank/DDBJ databases">
        <authorList>
            <person name="Alioto T."/>
            <person name="Alioto T."/>
            <person name="Gomez Garrido J."/>
        </authorList>
    </citation>
    <scope>NUCLEOTIDE SEQUENCE</scope>
</reference>